<name>A0ABY0DI45_9BRAD</name>
<protein>
    <recommendedName>
        <fullName evidence="3">DUF2612 domain-containing protein</fullName>
    </recommendedName>
</protein>
<sequence>MGITDTQSFSLVIRDVFFDALAGDPFFANYTKRKTKMLSVQHQLLPYLGVYIIDETMMPDGDANAGMIRFSHTLRIGFSVIIANNDQVAAELQIDAAWWRIMNRLWPDQYIMNLFDTLNPHTGQPNPDNTLIESIQRGVRRHVFGATGLNNETPVAELQYDVSAFFRTTWPPIITDDLEEIDISTGIKIGDTQAEMDQRQQFHGKYLFDISRKREPRR</sequence>
<accession>A0ABY0DI45</accession>
<dbReference type="RefSeq" id="WP_128941057.1">
    <property type="nucleotide sequence ID" value="NZ_RDRA01000014.1"/>
</dbReference>
<dbReference type="EMBL" id="RDRA01000014">
    <property type="protein sequence ID" value="RXG91586.1"/>
    <property type="molecule type" value="Genomic_DNA"/>
</dbReference>
<organism evidence="1 2">
    <name type="scientific">Bradyrhizobium zhanjiangense</name>
    <dbReference type="NCBI Taxonomy" id="1325107"/>
    <lineage>
        <taxon>Bacteria</taxon>
        <taxon>Pseudomonadati</taxon>
        <taxon>Pseudomonadota</taxon>
        <taxon>Alphaproteobacteria</taxon>
        <taxon>Hyphomicrobiales</taxon>
        <taxon>Nitrobacteraceae</taxon>
        <taxon>Bradyrhizobium</taxon>
    </lineage>
</organism>
<comment type="caution">
    <text evidence="1">The sequence shown here is derived from an EMBL/GenBank/DDBJ whole genome shotgun (WGS) entry which is preliminary data.</text>
</comment>
<evidence type="ECO:0000313" key="1">
    <source>
        <dbReference type="EMBL" id="RXG91586.1"/>
    </source>
</evidence>
<keyword evidence="2" id="KW-1185">Reference proteome</keyword>
<evidence type="ECO:0000313" key="2">
    <source>
        <dbReference type="Proteomes" id="UP000289946"/>
    </source>
</evidence>
<proteinExistence type="predicted"/>
<gene>
    <name evidence="1" type="ORF">EAS62_24210</name>
</gene>
<dbReference type="Proteomes" id="UP000289946">
    <property type="component" value="Unassembled WGS sequence"/>
</dbReference>
<evidence type="ECO:0008006" key="3">
    <source>
        <dbReference type="Google" id="ProtNLM"/>
    </source>
</evidence>
<reference evidence="1 2" key="1">
    <citation type="submission" date="2018-10" db="EMBL/GenBank/DDBJ databases">
        <title>Bradyrhizobium sp. nov., isolated from effective nodules of peanut in China.</title>
        <authorList>
            <person name="Li Y."/>
        </authorList>
    </citation>
    <scope>NUCLEOTIDE SEQUENCE [LARGE SCALE GENOMIC DNA]</scope>
    <source>
        <strain evidence="1 2">CCBAU 51781</strain>
    </source>
</reference>